<evidence type="ECO:0000313" key="1">
    <source>
        <dbReference type="EMBL" id="CDM64830.1"/>
    </source>
</evidence>
<dbReference type="RefSeq" id="WP_041974727.1">
    <property type="nucleotide sequence ID" value="NZ_CBXV010000003.1"/>
</dbReference>
<dbReference type="Proteomes" id="UP000031518">
    <property type="component" value="Unassembled WGS sequence"/>
</dbReference>
<accession>A0A0B6WXD8</accession>
<dbReference type="AlphaFoldDB" id="A0A0B6WXD8"/>
<proteinExistence type="predicted"/>
<dbReference type="EMBL" id="CBXV010000003">
    <property type="protein sequence ID" value="CDM64830.1"/>
    <property type="molecule type" value="Genomic_DNA"/>
</dbReference>
<dbReference type="SUPFAM" id="SSF56655">
    <property type="entry name" value="Carbohydrate phosphatase"/>
    <property type="match status" value="1"/>
</dbReference>
<dbReference type="STRING" id="454194.PYK22_00825"/>
<evidence type="ECO:0000313" key="2">
    <source>
        <dbReference type="Proteomes" id="UP000031518"/>
    </source>
</evidence>
<dbReference type="OrthoDB" id="976802at2"/>
<sequence length="344" mass="37656">MIDEAKKLLEPIRRLHERVRDQTLAACERAAVEDLSQVETDEMAGDTIYAIDRVSEAELIAGFAEIARAAPLILIAEGIEGGRVVLPRGATEAEAKWRVIVDPVDGTRSLMYQKRSAWVLTGVAPNLGDETCLRDIVLAVQTEIPTLKQHLCDVLWAVRGEGMRAERLNRLTGERVPLRLGPSRATTIRHGYAYIARFFPGARDELAAIDEEVVQGALGPVQWGKAHCFEDQYPSTGGQLYELIAGHDRFIADLRPLMERELSRRGLALGICCHPYDLCTELIAREAGVIVVGPDGRSLDAPLAVEADVAWVGYANAGIRAEIEPLLQRALVRRGLLDGATANA</sequence>
<reference evidence="1 2" key="1">
    <citation type="submission" date="2013-12" db="EMBL/GenBank/DDBJ databases">
        <authorList>
            <person name="Stott M."/>
        </authorList>
    </citation>
    <scope>NUCLEOTIDE SEQUENCE [LARGE SCALE GENOMIC DNA]</scope>
    <source>
        <strain evidence="1 2">K22</strain>
    </source>
</reference>
<reference evidence="1 2" key="2">
    <citation type="submission" date="2015-01" db="EMBL/GenBank/DDBJ databases">
        <title>Complete genome sequence of Pyrinomonas methylaliphatogenes type strain K22T.</title>
        <authorList>
            <person name="Lee K.C.Y."/>
            <person name="Power J.F."/>
            <person name="Dunfield P.F."/>
            <person name="Morgan X.C."/>
            <person name="Huttenhower C."/>
            <person name="Stott M.B."/>
        </authorList>
    </citation>
    <scope>NUCLEOTIDE SEQUENCE [LARGE SCALE GENOMIC DNA]</scope>
    <source>
        <strain evidence="1 2">K22</strain>
    </source>
</reference>
<dbReference type="Gene3D" id="3.30.540.10">
    <property type="entry name" value="Fructose-1,6-Bisphosphatase, subunit A, domain 1"/>
    <property type="match status" value="1"/>
</dbReference>
<keyword evidence="2" id="KW-1185">Reference proteome</keyword>
<name>A0A0B6WXD8_9BACT</name>
<protein>
    <submittedName>
        <fullName evidence="1">Inositol monophosphatase/fructose-1,6-bisphosphatase family protein</fullName>
    </submittedName>
</protein>
<gene>
    <name evidence="1" type="ORF">PYK22_00825</name>
</gene>
<organism evidence="1 2">
    <name type="scientific">Pyrinomonas methylaliphatogenes</name>
    <dbReference type="NCBI Taxonomy" id="454194"/>
    <lineage>
        <taxon>Bacteria</taxon>
        <taxon>Pseudomonadati</taxon>
        <taxon>Acidobacteriota</taxon>
        <taxon>Blastocatellia</taxon>
        <taxon>Blastocatellales</taxon>
        <taxon>Pyrinomonadaceae</taxon>
        <taxon>Pyrinomonas</taxon>
    </lineage>
</organism>